<evidence type="ECO:0000256" key="13">
    <source>
        <dbReference type="ARBA" id="ARBA00078033"/>
    </source>
</evidence>
<evidence type="ECO:0000256" key="4">
    <source>
        <dbReference type="ARBA" id="ARBA00006046"/>
    </source>
</evidence>
<dbReference type="PANTHER" id="PTHR43734:SF1">
    <property type="entry name" value="PHYTOENE DESATURASE"/>
    <property type="match status" value="1"/>
</dbReference>
<dbReference type="InterPro" id="IPR036188">
    <property type="entry name" value="FAD/NAD-bd_sf"/>
</dbReference>
<dbReference type="Proteomes" id="UP000028524">
    <property type="component" value="Unassembled WGS sequence"/>
</dbReference>
<dbReference type="GO" id="GO:0016020">
    <property type="term" value="C:membrane"/>
    <property type="evidence" value="ECO:0007669"/>
    <property type="project" value="UniProtKB-SubCell"/>
</dbReference>
<evidence type="ECO:0000256" key="1">
    <source>
        <dbReference type="ARBA" id="ARBA00001911"/>
    </source>
</evidence>
<evidence type="ECO:0000256" key="2">
    <source>
        <dbReference type="ARBA" id="ARBA00004167"/>
    </source>
</evidence>
<keyword evidence="15" id="KW-0472">Membrane</keyword>
<dbReference type="GO" id="GO:0016166">
    <property type="term" value="F:phytoene dehydrogenase activity"/>
    <property type="evidence" value="ECO:0007669"/>
    <property type="project" value="UniProtKB-ARBA"/>
</dbReference>
<reference evidence="17 18" key="1">
    <citation type="journal article" date="2014" name="BMC Genomics">
        <title>Comparative genome sequencing reveals chemotype-specific gene clusters in the toxigenic black mold Stachybotrys.</title>
        <authorList>
            <person name="Semeiks J."/>
            <person name="Borek D."/>
            <person name="Otwinowski Z."/>
            <person name="Grishin N.V."/>
        </authorList>
    </citation>
    <scope>NUCLEOTIDE SEQUENCE [LARGE SCALE GENOMIC DNA]</scope>
    <source>
        <strain evidence="17 18">IBT 40285</strain>
    </source>
</reference>
<evidence type="ECO:0000256" key="6">
    <source>
        <dbReference type="ARBA" id="ARBA00022746"/>
    </source>
</evidence>
<dbReference type="OMA" id="CWSVMPA"/>
<comment type="catalytic activity">
    <reaction evidence="12">
        <text>15-cis-phytoene + A = all-trans-phytofluene + AH2</text>
        <dbReference type="Rhea" id="RHEA:30603"/>
        <dbReference type="ChEBI" id="CHEBI:13193"/>
        <dbReference type="ChEBI" id="CHEBI:17499"/>
        <dbReference type="ChEBI" id="CHEBI:27787"/>
        <dbReference type="ChEBI" id="CHEBI:28129"/>
    </reaction>
    <physiologicalReaction direction="left-to-right" evidence="12">
        <dbReference type="Rhea" id="RHEA:30604"/>
    </physiologicalReaction>
</comment>
<dbReference type="NCBIfam" id="TIGR02734">
    <property type="entry name" value="crtI_fam"/>
    <property type="match status" value="1"/>
</dbReference>
<comment type="subcellular location">
    <subcellularLocation>
        <location evidence="2">Membrane</location>
        <topology evidence="2">Single-pass membrane protein</topology>
    </subcellularLocation>
</comment>
<comment type="pathway">
    <text evidence="3 14">Carotenoid biosynthesis.</text>
</comment>
<keyword evidence="18" id="KW-1185">Reference proteome</keyword>
<dbReference type="OrthoDB" id="7777654at2759"/>
<dbReference type="InParanoid" id="A0A084R0R0"/>
<organism evidence="17 18">
    <name type="scientific">Stachybotrys chlorohalonatus (strain IBT 40285)</name>
    <dbReference type="NCBI Taxonomy" id="1283841"/>
    <lineage>
        <taxon>Eukaryota</taxon>
        <taxon>Fungi</taxon>
        <taxon>Dikarya</taxon>
        <taxon>Ascomycota</taxon>
        <taxon>Pezizomycotina</taxon>
        <taxon>Sordariomycetes</taxon>
        <taxon>Hypocreomycetidae</taxon>
        <taxon>Hypocreales</taxon>
        <taxon>Stachybotryaceae</taxon>
        <taxon>Stachybotrys</taxon>
    </lineage>
</organism>
<comment type="cofactor">
    <cofactor evidence="1">
        <name>NAD(+)</name>
        <dbReference type="ChEBI" id="CHEBI:57540"/>
    </cofactor>
</comment>
<comment type="catalytic activity">
    <reaction evidence="9">
        <text>all-trans-neurosporene + A = all-trans-lycopene + AH2</text>
        <dbReference type="Rhea" id="RHEA:30623"/>
        <dbReference type="ChEBI" id="CHEBI:13193"/>
        <dbReference type="ChEBI" id="CHEBI:15948"/>
        <dbReference type="ChEBI" id="CHEBI:16833"/>
        <dbReference type="ChEBI" id="CHEBI:17499"/>
    </reaction>
    <physiologicalReaction direction="left-to-right" evidence="9">
        <dbReference type="Rhea" id="RHEA:30624"/>
    </physiologicalReaction>
</comment>
<proteinExistence type="inferred from homology"/>
<evidence type="ECO:0000256" key="12">
    <source>
        <dbReference type="ARBA" id="ARBA00052475"/>
    </source>
</evidence>
<dbReference type="FunFam" id="3.50.50.60:FF:000171">
    <property type="entry name" value="zeta-carotene-forming phytoene desaturase"/>
    <property type="match status" value="1"/>
</dbReference>
<evidence type="ECO:0000256" key="9">
    <source>
        <dbReference type="ARBA" id="ARBA00051356"/>
    </source>
</evidence>
<gene>
    <name evidence="17" type="ORF">S40285_02444</name>
</gene>
<evidence type="ECO:0000256" key="15">
    <source>
        <dbReference type="SAM" id="Phobius"/>
    </source>
</evidence>
<keyword evidence="7 14" id="KW-0560">Oxidoreductase</keyword>
<name>A0A084R0R0_STAC4</name>
<comment type="catalytic activity">
    <reaction evidence="10">
        <text>all-trans-phytofluene + A = all-trans-zeta-carotene + AH2</text>
        <dbReference type="Rhea" id="RHEA:30607"/>
        <dbReference type="ChEBI" id="CHEBI:13193"/>
        <dbReference type="ChEBI" id="CHEBI:17499"/>
        <dbReference type="ChEBI" id="CHEBI:28068"/>
        <dbReference type="ChEBI" id="CHEBI:28129"/>
    </reaction>
    <physiologicalReaction direction="left-to-right" evidence="10">
        <dbReference type="Rhea" id="RHEA:30608"/>
    </physiologicalReaction>
</comment>
<evidence type="ECO:0000256" key="10">
    <source>
        <dbReference type="ARBA" id="ARBA00051545"/>
    </source>
</evidence>
<feature type="transmembrane region" description="Helical" evidence="15">
    <location>
        <begin position="548"/>
        <end position="572"/>
    </location>
</feature>
<evidence type="ECO:0000259" key="16">
    <source>
        <dbReference type="Pfam" id="PF01593"/>
    </source>
</evidence>
<evidence type="ECO:0000313" key="17">
    <source>
        <dbReference type="EMBL" id="KFA69795.1"/>
    </source>
</evidence>
<evidence type="ECO:0000256" key="11">
    <source>
        <dbReference type="ARBA" id="ARBA00051928"/>
    </source>
</evidence>
<evidence type="ECO:0000256" key="14">
    <source>
        <dbReference type="RuleBase" id="RU362075"/>
    </source>
</evidence>
<comment type="similarity">
    <text evidence="4 14">Belongs to the carotenoid/retinoid oxidoreductase family.</text>
</comment>
<dbReference type="AlphaFoldDB" id="A0A084R0R0"/>
<keyword evidence="15" id="KW-0812">Transmembrane</keyword>
<evidence type="ECO:0000313" key="18">
    <source>
        <dbReference type="Proteomes" id="UP000028524"/>
    </source>
</evidence>
<comment type="catalytic activity">
    <reaction evidence="11">
        <text>all-trans-zeta-carotene + A = all-trans-neurosporene + AH2</text>
        <dbReference type="Rhea" id="RHEA:30611"/>
        <dbReference type="ChEBI" id="CHEBI:13193"/>
        <dbReference type="ChEBI" id="CHEBI:16833"/>
        <dbReference type="ChEBI" id="CHEBI:17499"/>
        <dbReference type="ChEBI" id="CHEBI:28068"/>
    </reaction>
    <physiologicalReaction direction="left-to-right" evidence="11">
        <dbReference type="Rhea" id="RHEA:30612"/>
    </physiologicalReaction>
</comment>
<dbReference type="EMBL" id="KL659358">
    <property type="protein sequence ID" value="KFA69795.1"/>
    <property type="molecule type" value="Genomic_DNA"/>
</dbReference>
<evidence type="ECO:0000256" key="8">
    <source>
        <dbReference type="ARBA" id="ARBA00034551"/>
    </source>
</evidence>
<dbReference type="Gene3D" id="3.50.50.60">
    <property type="entry name" value="FAD/NAD(P)-binding domain"/>
    <property type="match status" value="2"/>
</dbReference>
<sequence length="573" mass="63956">MSEKSKSAIIVGAGAGGVALAARLAKAGLRVTVVEKNDFTGGRCSLIHHEGHRFDQGPSLFLLPPLFRETFADLDTTLPDAGVDLLRCETNYSVWFHDGERFSHSSDLATMRREIERWEGPEGFERWCSWLQEGHRHYEVSVREVLAKNFMNFWDMARPSFVAKLLDMHPFESIWSRAGRYFYTERLRRVFTFATMYMGMSPFDAPATYSLLQYTEFAEGIWYPKGGFHKVVDALVRIGQNFGVEYRLSTPVSRVLTSPDGKKATGVLLEGGEKLSSDIVILNADLVYSYSNLLPRSSTIETKSKALQKKDASCSSISFYWSVNRKVTELSTHNIFLAEEYRESFDAIFDKHTLPDEPSFYVNVPSRVDPTAAPDGCDSVIVLLPVGHLARSKGTNTDDGLPADEQRWEQIVKGARANILKIIQARTGCSLEGAITHEIINTPLTWENKFNLDKGAILGLSHNFFNVLWFRPQTKAAELASTYFVGASTHPGTGVPIVLAGAKITAEQILGDLKLPVPWGKKDTKTRGVSAAMDKSQPTIWRFGTEEFVLGVMMIVMCILLVYISPMIAALLR</sequence>
<dbReference type="PANTHER" id="PTHR43734">
    <property type="entry name" value="PHYTOENE DESATURASE"/>
    <property type="match status" value="1"/>
</dbReference>
<accession>A0A084R0R0</accession>
<evidence type="ECO:0000256" key="7">
    <source>
        <dbReference type="ARBA" id="ARBA00023002"/>
    </source>
</evidence>
<protein>
    <recommendedName>
        <fullName evidence="5">Phytoene desaturase</fullName>
    </recommendedName>
    <alternativeName>
        <fullName evidence="13">Carotenoid biosynthesis cluster protein B</fullName>
    </alternativeName>
    <alternativeName>
        <fullName evidence="8">Phytoene desaturase (3,4-didehydrolycopene-forming)</fullName>
    </alternativeName>
</protein>
<dbReference type="SUPFAM" id="SSF51905">
    <property type="entry name" value="FAD/NAD(P)-binding domain"/>
    <property type="match status" value="1"/>
</dbReference>
<dbReference type="InterPro" id="IPR014105">
    <property type="entry name" value="Carotenoid/retinoid_OxRdtase"/>
</dbReference>
<evidence type="ECO:0000256" key="5">
    <source>
        <dbReference type="ARBA" id="ARBA00013293"/>
    </source>
</evidence>
<dbReference type="Pfam" id="PF01593">
    <property type="entry name" value="Amino_oxidase"/>
    <property type="match status" value="1"/>
</dbReference>
<dbReference type="HOGENOM" id="CLU_019722_2_1_1"/>
<keyword evidence="6 14" id="KW-0125">Carotenoid biosynthesis</keyword>
<keyword evidence="15" id="KW-1133">Transmembrane helix</keyword>
<evidence type="ECO:0000256" key="3">
    <source>
        <dbReference type="ARBA" id="ARBA00004829"/>
    </source>
</evidence>
<dbReference type="STRING" id="1283841.A0A084R0R0"/>
<dbReference type="GO" id="GO:0016117">
    <property type="term" value="P:carotenoid biosynthetic process"/>
    <property type="evidence" value="ECO:0007669"/>
    <property type="project" value="UniProtKB-KW"/>
</dbReference>
<feature type="domain" description="Amine oxidase" evidence="16">
    <location>
        <begin position="17"/>
        <end position="286"/>
    </location>
</feature>
<dbReference type="InterPro" id="IPR002937">
    <property type="entry name" value="Amino_oxidase"/>
</dbReference>